<reference evidence="2" key="1">
    <citation type="submission" date="2018-10" db="EMBL/GenBank/DDBJ databases">
        <title>Hidden diversity of soil giant viruses.</title>
        <authorList>
            <person name="Schulz F."/>
            <person name="Alteio L."/>
            <person name="Goudeau D."/>
            <person name="Ryan E.M."/>
            <person name="Malmstrom R.R."/>
            <person name="Blanchard J."/>
            <person name="Woyke T."/>
        </authorList>
    </citation>
    <scope>NUCLEOTIDE SEQUENCE</scope>
    <source>
        <strain evidence="2">GAV1</strain>
    </source>
</reference>
<feature type="transmembrane region" description="Helical" evidence="1">
    <location>
        <begin position="86"/>
        <end position="108"/>
    </location>
</feature>
<feature type="transmembrane region" description="Helical" evidence="1">
    <location>
        <begin position="45"/>
        <end position="65"/>
    </location>
</feature>
<keyword evidence="1" id="KW-1133">Transmembrane helix</keyword>
<evidence type="ECO:0000313" key="2">
    <source>
        <dbReference type="EMBL" id="AYV80130.1"/>
    </source>
</evidence>
<keyword evidence="1" id="KW-0812">Transmembrane</keyword>
<sequence length="303" mass="35406">MARSDSDGVPFIIRIKEEHNIVSNFLNLIISFAICNLLVMELDTFIVAEFLVLVTCNYHLYKFLYVFMNKYFKSFRDISPEHKKYYVIKNFVKSLTLAWLFVVTLMNYEDIIYGTYELTFIKRCAVYYSLNDVIGLFVVDKLPATTVVHHTMTSLCTLCVQFKKSSKLDVISLVIIYAIFSSAAFCVNFYLGLRIYAGCEYVKKVLSITSFWIYVLNCVVNWGVQLYLSFILFHDCLVRTYDLLANYVMCLYCSEYPSYENVDYVLLAQLLMYIAFFVAVAKDDVILMKWLFNDFQSFSKKTN</sequence>
<feature type="transmembrane region" description="Helical" evidence="1">
    <location>
        <begin position="211"/>
        <end position="233"/>
    </location>
</feature>
<keyword evidence="1" id="KW-0472">Membrane</keyword>
<proteinExistence type="predicted"/>
<gene>
    <name evidence="2" type="ORF">Gaeavirus11_10</name>
</gene>
<organism evidence="2">
    <name type="scientific">Gaeavirus sp</name>
    <dbReference type="NCBI Taxonomy" id="2487767"/>
    <lineage>
        <taxon>Viruses</taxon>
        <taxon>Varidnaviria</taxon>
        <taxon>Bamfordvirae</taxon>
        <taxon>Nucleocytoviricota</taxon>
        <taxon>Megaviricetes</taxon>
        <taxon>Imitervirales</taxon>
        <taxon>Mimiviridae</taxon>
        <taxon>Klosneuvirinae</taxon>
    </lineage>
</organism>
<feature type="transmembrane region" description="Helical" evidence="1">
    <location>
        <begin position="170"/>
        <end position="191"/>
    </location>
</feature>
<protein>
    <recommendedName>
        <fullName evidence="3">TLC domain-containing protein</fullName>
    </recommendedName>
</protein>
<feature type="transmembrane region" description="Helical" evidence="1">
    <location>
        <begin position="264"/>
        <end position="281"/>
    </location>
</feature>
<accession>A0A3G4ZZ46</accession>
<evidence type="ECO:0008006" key="3">
    <source>
        <dbReference type="Google" id="ProtNLM"/>
    </source>
</evidence>
<dbReference type="EMBL" id="MK072209">
    <property type="protein sequence ID" value="AYV80130.1"/>
    <property type="molecule type" value="Genomic_DNA"/>
</dbReference>
<feature type="transmembrane region" description="Helical" evidence="1">
    <location>
        <begin position="21"/>
        <end position="39"/>
    </location>
</feature>
<name>A0A3G4ZZ46_9VIRU</name>
<evidence type="ECO:0000256" key="1">
    <source>
        <dbReference type="SAM" id="Phobius"/>
    </source>
</evidence>